<dbReference type="InterPro" id="IPR013341">
    <property type="entry name" value="Mandelate_racemase_N_dom"/>
</dbReference>
<keyword evidence="2" id="KW-0479">Metal-binding</keyword>
<accession>A0ABT2LRL5</accession>
<dbReference type="PANTHER" id="PTHR13794">
    <property type="entry name" value="ENOLASE SUPERFAMILY, MANDELATE RACEMASE"/>
    <property type="match status" value="1"/>
</dbReference>
<evidence type="ECO:0000256" key="2">
    <source>
        <dbReference type="ARBA" id="ARBA00022723"/>
    </source>
</evidence>
<protein>
    <submittedName>
        <fullName evidence="5">Mandelate racemase/muconate lactonizing enzyme family protein</fullName>
    </submittedName>
</protein>
<gene>
    <name evidence="5" type="ORF">N5A92_18415</name>
</gene>
<dbReference type="RefSeq" id="WP_260905313.1">
    <property type="nucleotide sequence ID" value="NZ_JAOCZP010000006.1"/>
</dbReference>
<sequence length="373" mass="40728">MASIEKVELRMVNLEPKVKRTDAIQSFVRQETPIVTITDSDGASGTGYSYTIGTGGSSVIRLLADHLAPRLIGRDADMVEAIWHELEFATHATTIGAITAIALAAVDTALWDLRAKKLGLPLWKLAGGAKDRCPLYTTEGGWLHIETAALVEDALAAKAQGFRGSKIKIGRPTGAEDFRRLKAVREAVGDDYEIMADCNQGFTVDEAVRRAERLKPLDLAWLEEPLPADDIDGHVRLSRSTPIPVAVGESLYSIRHFREYMQKGACSVVQVDVGRIGGITPWLKVAHAAETFDIPVCPHFLMELHVSLVCAVQNGKYVEYIPQLDDLTQSRMKVENGEALAPDAPGIGIDWDWEAVKGKDLTEFTTEITARGG</sequence>
<name>A0ABT2LRL5_9HYPH</name>
<dbReference type="SFLD" id="SFLDG00179">
    <property type="entry name" value="mandelate_racemase"/>
    <property type="match status" value="1"/>
</dbReference>
<evidence type="ECO:0000259" key="4">
    <source>
        <dbReference type="SMART" id="SM00922"/>
    </source>
</evidence>
<keyword evidence="3" id="KW-0460">Magnesium</keyword>
<dbReference type="EMBL" id="JAOCZP010000006">
    <property type="protein sequence ID" value="MCT7376996.1"/>
    <property type="molecule type" value="Genomic_DNA"/>
</dbReference>
<dbReference type="CDD" id="cd03316">
    <property type="entry name" value="MR_like"/>
    <property type="match status" value="1"/>
</dbReference>
<dbReference type="InterPro" id="IPR046945">
    <property type="entry name" value="RHMD-like"/>
</dbReference>
<evidence type="ECO:0000313" key="5">
    <source>
        <dbReference type="EMBL" id="MCT7376996.1"/>
    </source>
</evidence>
<dbReference type="Gene3D" id="3.20.20.120">
    <property type="entry name" value="Enolase-like C-terminal domain"/>
    <property type="match status" value="1"/>
</dbReference>
<dbReference type="SUPFAM" id="SSF51604">
    <property type="entry name" value="Enolase C-terminal domain-like"/>
    <property type="match status" value="1"/>
</dbReference>
<keyword evidence="6" id="KW-1185">Reference proteome</keyword>
<evidence type="ECO:0000256" key="3">
    <source>
        <dbReference type="ARBA" id="ARBA00022842"/>
    </source>
</evidence>
<dbReference type="PROSITE" id="PS00909">
    <property type="entry name" value="MR_MLE_2"/>
    <property type="match status" value="1"/>
</dbReference>
<evidence type="ECO:0000256" key="1">
    <source>
        <dbReference type="ARBA" id="ARBA00001946"/>
    </source>
</evidence>
<dbReference type="InterPro" id="IPR013342">
    <property type="entry name" value="Mandelate_racemase_C"/>
</dbReference>
<dbReference type="Pfam" id="PF02746">
    <property type="entry name" value="MR_MLE_N"/>
    <property type="match status" value="1"/>
</dbReference>
<dbReference type="Gene3D" id="3.30.390.10">
    <property type="entry name" value="Enolase-like, N-terminal domain"/>
    <property type="match status" value="1"/>
</dbReference>
<organism evidence="5 6">
    <name type="scientific">Chelativorans salis</name>
    <dbReference type="NCBI Taxonomy" id="2978478"/>
    <lineage>
        <taxon>Bacteria</taxon>
        <taxon>Pseudomonadati</taxon>
        <taxon>Pseudomonadota</taxon>
        <taxon>Alphaproteobacteria</taxon>
        <taxon>Hyphomicrobiales</taxon>
        <taxon>Phyllobacteriaceae</taxon>
        <taxon>Chelativorans</taxon>
    </lineage>
</organism>
<dbReference type="InterPro" id="IPR036849">
    <property type="entry name" value="Enolase-like_C_sf"/>
</dbReference>
<evidence type="ECO:0000313" key="6">
    <source>
        <dbReference type="Proteomes" id="UP001320831"/>
    </source>
</evidence>
<dbReference type="SFLD" id="SFLDS00001">
    <property type="entry name" value="Enolase"/>
    <property type="match status" value="1"/>
</dbReference>
<proteinExistence type="predicted"/>
<reference evidence="5 6" key="1">
    <citation type="submission" date="2022-09" db="EMBL/GenBank/DDBJ databases">
        <title>Chelativorans salina sp. nov., a novel slightly halophilic bacterium isolated from a saline lake sediment enrichment.</title>
        <authorList>
            <person name="Gao L."/>
            <person name="Fang B.-Z."/>
            <person name="Li W.-J."/>
        </authorList>
    </citation>
    <scope>NUCLEOTIDE SEQUENCE [LARGE SCALE GENOMIC DNA]</scope>
    <source>
        <strain evidence="5 6">EGI FJ00035</strain>
    </source>
</reference>
<comment type="caution">
    <text evidence="5">The sequence shown here is derived from an EMBL/GenBank/DDBJ whole genome shotgun (WGS) entry which is preliminary data.</text>
</comment>
<dbReference type="Proteomes" id="UP001320831">
    <property type="component" value="Unassembled WGS sequence"/>
</dbReference>
<dbReference type="Pfam" id="PF13378">
    <property type="entry name" value="MR_MLE_C"/>
    <property type="match status" value="1"/>
</dbReference>
<comment type="cofactor">
    <cofactor evidence="1">
        <name>Mg(2+)</name>
        <dbReference type="ChEBI" id="CHEBI:18420"/>
    </cofactor>
</comment>
<feature type="domain" description="Mandelate racemase/muconate lactonizing enzyme C-terminal" evidence="4">
    <location>
        <begin position="147"/>
        <end position="244"/>
    </location>
</feature>
<dbReference type="InterPro" id="IPR018110">
    <property type="entry name" value="Mandel_Rmase/mucon_lact_enz_CS"/>
</dbReference>
<dbReference type="InterPro" id="IPR029017">
    <property type="entry name" value="Enolase-like_N"/>
</dbReference>
<dbReference type="SUPFAM" id="SSF54826">
    <property type="entry name" value="Enolase N-terminal domain-like"/>
    <property type="match status" value="1"/>
</dbReference>
<dbReference type="PANTHER" id="PTHR13794:SF58">
    <property type="entry name" value="MITOCHONDRIAL ENOLASE SUPERFAMILY MEMBER 1"/>
    <property type="match status" value="1"/>
</dbReference>
<dbReference type="SMART" id="SM00922">
    <property type="entry name" value="MR_MLE"/>
    <property type="match status" value="1"/>
</dbReference>
<dbReference type="InterPro" id="IPR029065">
    <property type="entry name" value="Enolase_C-like"/>
</dbReference>